<evidence type="ECO:0000256" key="1">
    <source>
        <dbReference type="SAM" id="Coils"/>
    </source>
</evidence>
<dbReference type="SUPFAM" id="SSF51182">
    <property type="entry name" value="RmlC-like cupins"/>
    <property type="match status" value="1"/>
</dbReference>
<dbReference type="PANTHER" id="PTHR34060">
    <property type="entry name" value="POLYKETIDE CYCLASE / DEHYDRASE AND LIPID TRANSPORT PROTEIN"/>
    <property type="match status" value="1"/>
</dbReference>
<dbReference type="AlphaFoldDB" id="K0RAS4"/>
<name>K0RAS4_THAOC</name>
<dbReference type="eggNOG" id="ENOG502R2XI">
    <property type="taxonomic scope" value="Eukaryota"/>
</dbReference>
<feature type="coiled-coil region" evidence="1">
    <location>
        <begin position="425"/>
        <end position="477"/>
    </location>
</feature>
<dbReference type="InterPro" id="IPR014710">
    <property type="entry name" value="RmlC-like_jellyroll"/>
</dbReference>
<keyword evidence="1" id="KW-0175">Coiled coil</keyword>
<dbReference type="Proteomes" id="UP000266841">
    <property type="component" value="Unassembled WGS sequence"/>
</dbReference>
<dbReference type="Gene3D" id="2.60.120.10">
    <property type="entry name" value="Jelly Rolls"/>
    <property type="match status" value="1"/>
</dbReference>
<dbReference type="Gene3D" id="3.30.530.20">
    <property type="match status" value="1"/>
</dbReference>
<feature type="region of interest" description="Disordered" evidence="2">
    <location>
        <begin position="304"/>
        <end position="323"/>
    </location>
</feature>
<organism evidence="3 4">
    <name type="scientific">Thalassiosira oceanica</name>
    <name type="common">Marine diatom</name>
    <dbReference type="NCBI Taxonomy" id="159749"/>
    <lineage>
        <taxon>Eukaryota</taxon>
        <taxon>Sar</taxon>
        <taxon>Stramenopiles</taxon>
        <taxon>Ochrophyta</taxon>
        <taxon>Bacillariophyta</taxon>
        <taxon>Coscinodiscophyceae</taxon>
        <taxon>Thalassiosirophycidae</taxon>
        <taxon>Thalassiosirales</taxon>
        <taxon>Thalassiosiraceae</taxon>
        <taxon>Thalassiosira</taxon>
    </lineage>
</organism>
<comment type="caution">
    <text evidence="3">The sequence shown here is derived from an EMBL/GenBank/DDBJ whole genome shotgun (WGS) entry which is preliminary data.</text>
</comment>
<dbReference type="OrthoDB" id="5732at2759"/>
<dbReference type="SUPFAM" id="SSF55961">
    <property type="entry name" value="Bet v1-like"/>
    <property type="match status" value="1"/>
</dbReference>
<dbReference type="InterPro" id="IPR011051">
    <property type="entry name" value="RmlC_Cupin_sf"/>
</dbReference>
<accession>K0RAS4</accession>
<keyword evidence="4" id="KW-1185">Reference proteome</keyword>
<proteinExistence type="predicted"/>
<protein>
    <submittedName>
        <fullName evidence="3">Uncharacterized protein</fullName>
    </submittedName>
</protein>
<dbReference type="EMBL" id="AGNL01044817">
    <property type="protein sequence ID" value="EJK49424.1"/>
    <property type="molecule type" value="Genomic_DNA"/>
</dbReference>
<dbReference type="InterPro" id="IPR023393">
    <property type="entry name" value="START-like_dom_sf"/>
</dbReference>
<evidence type="ECO:0000313" key="4">
    <source>
        <dbReference type="Proteomes" id="UP000266841"/>
    </source>
</evidence>
<evidence type="ECO:0000256" key="2">
    <source>
        <dbReference type="SAM" id="MobiDB-lite"/>
    </source>
</evidence>
<evidence type="ECO:0000313" key="3">
    <source>
        <dbReference type="EMBL" id="EJK49424.1"/>
    </source>
</evidence>
<gene>
    <name evidence="3" type="ORF">THAOC_31703</name>
</gene>
<dbReference type="PANTHER" id="PTHR34060:SF1">
    <property type="entry name" value="POLYKETIDE CYCLASE _ DEHYDRASE AND LIPID TRANSPORT PROTEIN"/>
    <property type="match status" value="1"/>
</dbReference>
<reference evidence="3 4" key="1">
    <citation type="journal article" date="2012" name="Genome Biol.">
        <title>Genome and low-iron response of an oceanic diatom adapted to chronic iron limitation.</title>
        <authorList>
            <person name="Lommer M."/>
            <person name="Specht M."/>
            <person name="Roy A.S."/>
            <person name="Kraemer L."/>
            <person name="Andreson R."/>
            <person name="Gutowska M.A."/>
            <person name="Wolf J."/>
            <person name="Bergner S.V."/>
            <person name="Schilhabel M.B."/>
            <person name="Klostermeier U.C."/>
            <person name="Beiko R.G."/>
            <person name="Rosenstiel P."/>
            <person name="Hippler M."/>
            <person name="Laroche J."/>
        </authorList>
    </citation>
    <scope>NUCLEOTIDE SEQUENCE [LARGE SCALE GENOMIC DNA]</scope>
    <source>
        <strain evidence="3 4">CCMP1005</strain>
    </source>
</reference>
<sequence>MQASRDRFRRVCRQQRSMFILRTALINRHRFSDELGETKKCEADKTGKSCDVDGYVGSSVLYEDDSVRVWNFTLAPGEMTSMHRHDYDYHFVAIKPTQLEVYGEDGSRLFDFTAAGVLGFKLVGDLLEPIGIELPWPVPRVHAAKNIGESEYLEILFESKGTTGAGVDPAKVAEAGGRWRPWVAHDKSPMYTILYLGATRSGLLLTRYLPRYSIPKHRHFVVSADCHVVAVVRWGWRPSKRWSSTMLQPICSADPSLFFLNLVLKPAQLPKYEREPDADHRRIPNISPAFTACAALPFMHQEHSDDGNTNVDVGTQHPKGMRDRVRRGVGERISKASKTVQQLVSIGNAPQVREIVSVSGSPIAEVLTDAAMNAAEIAAQEVRNAALEVLQRETASMEYQAQLEADAQVAMDSISLAKTSVADAFEAAELALTAAEEEIQRVRAELEKAKRDSTLGLAVAEKAAADAALKARRATENALDLALQEEKVSDIESIPSTNGSSETEDEEEYALNGKWSDFNITSLSYEDVDYTLTDMSPPFIGEDECLVPGEPVVRVEKAPQNSRRIFAGIDIPVSVEDVWELLTDYENLQNVVPNLVVNEVLELYTGSKGPVRMESIDETLSDTDQCKELANQMKGAVLRQVGGAKVVGINFSARTTLEVREWPNGMPDFAHFEDEVYEGKSRSVRVRESKARELDAVRLPETVCTFLATG</sequence>